<accession>R7UCA4</accession>
<feature type="domain" description="G-protein coupled receptors family 2 profile 2" evidence="6">
    <location>
        <begin position="217"/>
        <end position="425"/>
    </location>
</feature>
<evidence type="ECO:0000313" key="7">
    <source>
        <dbReference type="EMBL" id="ELU03990.1"/>
    </source>
</evidence>
<dbReference type="InterPro" id="IPR000832">
    <property type="entry name" value="GPCR_2_secretin-like"/>
</dbReference>
<name>R7UCA4_CAPTE</name>
<keyword evidence="9" id="KW-1185">Reference proteome</keyword>
<feature type="transmembrane region" description="Helical" evidence="5">
    <location>
        <begin position="325"/>
        <end position="347"/>
    </location>
</feature>
<feature type="transmembrane region" description="Helical" evidence="5">
    <location>
        <begin position="367"/>
        <end position="389"/>
    </location>
</feature>
<evidence type="ECO:0000256" key="1">
    <source>
        <dbReference type="ARBA" id="ARBA00004141"/>
    </source>
</evidence>
<dbReference type="Proteomes" id="UP000014760">
    <property type="component" value="Unassembled WGS sequence"/>
</dbReference>
<dbReference type="GO" id="GO:0004930">
    <property type="term" value="F:G protein-coupled receptor activity"/>
    <property type="evidence" value="ECO:0007669"/>
    <property type="project" value="InterPro"/>
</dbReference>
<dbReference type="PANTHER" id="PTHR45902:SF1">
    <property type="entry name" value="LATROPHILIN RECEPTOR-LIKE PROTEIN A"/>
    <property type="match status" value="1"/>
</dbReference>
<feature type="transmembrane region" description="Helical" evidence="5">
    <location>
        <begin position="281"/>
        <end position="305"/>
    </location>
</feature>
<evidence type="ECO:0000256" key="5">
    <source>
        <dbReference type="SAM" id="Phobius"/>
    </source>
</evidence>
<dbReference type="PANTHER" id="PTHR45902">
    <property type="entry name" value="LATROPHILIN RECEPTOR-LIKE PROTEIN A"/>
    <property type="match status" value="1"/>
</dbReference>
<dbReference type="Gene3D" id="1.20.1070.10">
    <property type="entry name" value="Rhodopsin 7-helix transmembrane proteins"/>
    <property type="match status" value="1"/>
</dbReference>
<dbReference type="EMBL" id="KB302699">
    <property type="protein sequence ID" value="ELU03990.1"/>
    <property type="molecule type" value="Genomic_DNA"/>
</dbReference>
<reference evidence="8" key="3">
    <citation type="submission" date="2015-06" db="UniProtKB">
        <authorList>
            <consortium name="EnsemblMetazoa"/>
        </authorList>
    </citation>
    <scope>IDENTIFICATION</scope>
</reference>
<sequence length="425" mass="48484">MNKLCLDPERFQVFKINSSTELTLDICVGSSTDRNIWSLEEYAATIIRTLTDLTNFDSWYHVINNTKKCNLAEVSHDIQLWFPDYNIDSTYEGNVFFFPFYHYTDIVNDLKDAYGVTILSIEINSQLECPRGFRKVMVRDPIVSYEEPSEQPPFDLYFFHGEVYFRLYAAQFDMLLEPGRHKMLIEIVKTETGLHFFSSVELCFIVNATCSTVHESHGVFTILCAVLSIVFLTGTLCVHCIFPTLLKAGGRSFIHLSISLLGAEIGVFCSAFNVWNTLACSLLAAFQHFTWLASFAWTAILSWDIFETFVLKHGVMKTMQRKYKVYYTVGWGIPTLIVLTCGVLHYLHHFQYGSAYSCWISGALQLGLSFGLPVAVTVLFNIILFSIVVSKITRSMNVAENVGQTYSYRQRFILYCKMSSIVGFT</sequence>
<reference evidence="9" key="1">
    <citation type="submission" date="2012-12" db="EMBL/GenBank/DDBJ databases">
        <authorList>
            <person name="Hellsten U."/>
            <person name="Grimwood J."/>
            <person name="Chapman J.A."/>
            <person name="Shapiro H."/>
            <person name="Aerts A."/>
            <person name="Otillar R.P."/>
            <person name="Terry A.Y."/>
            <person name="Boore J.L."/>
            <person name="Simakov O."/>
            <person name="Marletaz F."/>
            <person name="Cho S.-J."/>
            <person name="Edsinger-Gonzales E."/>
            <person name="Havlak P."/>
            <person name="Kuo D.-H."/>
            <person name="Larsson T."/>
            <person name="Lv J."/>
            <person name="Arendt D."/>
            <person name="Savage R."/>
            <person name="Osoegawa K."/>
            <person name="de Jong P."/>
            <person name="Lindberg D.R."/>
            <person name="Seaver E.C."/>
            <person name="Weisblat D.A."/>
            <person name="Putnam N.H."/>
            <person name="Grigoriev I.V."/>
            <person name="Rokhsar D.S."/>
        </authorList>
    </citation>
    <scope>NUCLEOTIDE SEQUENCE</scope>
    <source>
        <strain evidence="9">I ESC-2004</strain>
    </source>
</reference>
<evidence type="ECO:0000313" key="9">
    <source>
        <dbReference type="Proteomes" id="UP000014760"/>
    </source>
</evidence>
<evidence type="ECO:0000256" key="2">
    <source>
        <dbReference type="ARBA" id="ARBA00022692"/>
    </source>
</evidence>
<dbReference type="OrthoDB" id="6134459at2759"/>
<evidence type="ECO:0000259" key="6">
    <source>
        <dbReference type="PROSITE" id="PS50261"/>
    </source>
</evidence>
<feature type="transmembrane region" description="Helical" evidence="5">
    <location>
        <begin position="219"/>
        <end position="242"/>
    </location>
</feature>
<dbReference type="Pfam" id="PF00002">
    <property type="entry name" value="7tm_2"/>
    <property type="match status" value="1"/>
</dbReference>
<dbReference type="PROSITE" id="PS50261">
    <property type="entry name" value="G_PROTEIN_RECEP_F2_4"/>
    <property type="match status" value="1"/>
</dbReference>
<keyword evidence="3 5" id="KW-1133">Transmembrane helix</keyword>
<proteinExistence type="predicted"/>
<dbReference type="EMBL" id="AMQN01008292">
    <property type="status" value="NOT_ANNOTATED_CDS"/>
    <property type="molecule type" value="Genomic_DNA"/>
</dbReference>
<evidence type="ECO:0000256" key="3">
    <source>
        <dbReference type="ARBA" id="ARBA00022989"/>
    </source>
</evidence>
<organism evidence="7">
    <name type="scientific">Capitella teleta</name>
    <name type="common">Polychaete worm</name>
    <dbReference type="NCBI Taxonomy" id="283909"/>
    <lineage>
        <taxon>Eukaryota</taxon>
        <taxon>Metazoa</taxon>
        <taxon>Spiralia</taxon>
        <taxon>Lophotrochozoa</taxon>
        <taxon>Annelida</taxon>
        <taxon>Polychaeta</taxon>
        <taxon>Sedentaria</taxon>
        <taxon>Scolecida</taxon>
        <taxon>Capitellidae</taxon>
        <taxon>Capitella</taxon>
    </lineage>
</organism>
<protein>
    <recommendedName>
        <fullName evidence="6">G-protein coupled receptors family 2 profile 2 domain-containing protein</fullName>
    </recommendedName>
</protein>
<dbReference type="GO" id="GO:0016020">
    <property type="term" value="C:membrane"/>
    <property type="evidence" value="ECO:0007669"/>
    <property type="project" value="UniProtKB-SubCell"/>
</dbReference>
<dbReference type="AlphaFoldDB" id="R7UCA4"/>
<dbReference type="InterPro" id="IPR017981">
    <property type="entry name" value="GPCR_2-like_7TM"/>
</dbReference>
<evidence type="ECO:0000313" key="8">
    <source>
        <dbReference type="EnsemblMetazoa" id="CapteP186841"/>
    </source>
</evidence>
<keyword evidence="4 5" id="KW-0472">Membrane</keyword>
<comment type="subcellular location">
    <subcellularLocation>
        <location evidence="1">Membrane</location>
        <topology evidence="1">Multi-pass membrane protein</topology>
    </subcellularLocation>
</comment>
<keyword evidence="2 5" id="KW-0812">Transmembrane</keyword>
<dbReference type="HOGENOM" id="CLU_645987_0_0_1"/>
<evidence type="ECO:0000256" key="4">
    <source>
        <dbReference type="ARBA" id="ARBA00023136"/>
    </source>
</evidence>
<dbReference type="InterPro" id="IPR053231">
    <property type="entry name" value="GPCR_LN-TM7"/>
</dbReference>
<reference evidence="7 9" key="2">
    <citation type="journal article" date="2013" name="Nature">
        <title>Insights into bilaterian evolution from three spiralian genomes.</title>
        <authorList>
            <person name="Simakov O."/>
            <person name="Marletaz F."/>
            <person name="Cho S.J."/>
            <person name="Edsinger-Gonzales E."/>
            <person name="Havlak P."/>
            <person name="Hellsten U."/>
            <person name="Kuo D.H."/>
            <person name="Larsson T."/>
            <person name="Lv J."/>
            <person name="Arendt D."/>
            <person name="Savage R."/>
            <person name="Osoegawa K."/>
            <person name="de Jong P."/>
            <person name="Grimwood J."/>
            <person name="Chapman J.A."/>
            <person name="Shapiro H."/>
            <person name="Aerts A."/>
            <person name="Otillar R.P."/>
            <person name="Terry A.Y."/>
            <person name="Boore J.L."/>
            <person name="Grigoriev I.V."/>
            <person name="Lindberg D.R."/>
            <person name="Seaver E.C."/>
            <person name="Weisblat D.A."/>
            <person name="Putnam N.H."/>
            <person name="Rokhsar D.S."/>
        </authorList>
    </citation>
    <scope>NUCLEOTIDE SEQUENCE</scope>
    <source>
        <strain evidence="7 9">I ESC-2004</strain>
    </source>
</reference>
<dbReference type="EnsemblMetazoa" id="CapteT186841">
    <property type="protein sequence ID" value="CapteP186841"/>
    <property type="gene ID" value="CapteG186841"/>
</dbReference>
<gene>
    <name evidence="7" type="ORF">CAPTEDRAFT_186841</name>
</gene>
<feature type="transmembrane region" description="Helical" evidence="5">
    <location>
        <begin position="254"/>
        <end position="275"/>
    </location>
</feature>
<dbReference type="GO" id="GO:0007166">
    <property type="term" value="P:cell surface receptor signaling pathway"/>
    <property type="evidence" value="ECO:0007669"/>
    <property type="project" value="InterPro"/>
</dbReference>